<dbReference type="AlphaFoldDB" id="I2BAS7"/>
<evidence type="ECO:0000259" key="2">
    <source>
        <dbReference type="Pfam" id="PF12883"/>
    </source>
</evidence>
<keyword evidence="1" id="KW-0732">Signal</keyword>
<dbReference type="Pfam" id="PF12883">
    <property type="entry name" value="DUF3828"/>
    <property type="match status" value="1"/>
</dbReference>
<evidence type="ECO:0000256" key="1">
    <source>
        <dbReference type="SAM" id="SignalP"/>
    </source>
</evidence>
<dbReference type="EMBL" id="CP001560">
    <property type="protein sequence ID" value="AFJ47631.1"/>
    <property type="molecule type" value="Genomic_DNA"/>
</dbReference>
<dbReference type="Proteomes" id="UP000001955">
    <property type="component" value="Chromosome"/>
</dbReference>
<keyword evidence="3" id="KW-0449">Lipoprotein</keyword>
<name>I2BAS7_SHIBC</name>
<dbReference type="RefSeq" id="WP_002439490.1">
    <property type="nucleotide sequence ID" value="NC_017910.1"/>
</dbReference>
<protein>
    <submittedName>
        <fullName evidence="3">Putative lipoprotein</fullName>
    </submittedName>
</protein>
<proteinExistence type="predicted"/>
<accession>K6UPI6</accession>
<dbReference type="eggNOG" id="ENOG502ZYT8">
    <property type="taxonomic scope" value="Bacteria"/>
</dbReference>
<dbReference type="STRING" id="630626.EBL_c25450"/>
<feature type="signal peptide" evidence="1">
    <location>
        <begin position="1"/>
        <end position="24"/>
    </location>
</feature>
<evidence type="ECO:0000313" key="4">
    <source>
        <dbReference type="Proteomes" id="UP000001955"/>
    </source>
</evidence>
<dbReference type="PROSITE" id="PS51257">
    <property type="entry name" value="PROKAR_LIPOPROTEIN"/>
    <property type="match status" value="1"/>
</dbReference>
<feature type="domain" description="DUF3828" evidence="2">
    <location>
        <begin position="53"/>
        <end position="169"/>
    </location>
</feature>
<evidence type="ECO:0000313" key="3">
    <source>
        <dbReference type="EMBL" id="AFJ47631.1"/>
    </source>
</evidence>
<keyword evidence="4" id="KW-1185">Reference proteome</keyword>
<dbReference type="OrthoDB" id="6076941at2"/>
<sequence length="186" mass="20178">MRCSTLAWLTPCALLLSACTTTDPADLTPLRTAVTPVYKDIGTRTGPCISGGPDNVAQQFYDYRIAHPGTGLNNLAGLRPYLSSGLWNELEQASQAQANDQVLAGKDLFASNSNGIEKATVSSASSIPNTDARNIPLRVNLNKGTTHWQDEVLMVREGQCWTVDDIRYLGATQMPAGNLRLSLERR</sequence>
<dbReference type="KEGG" id="ebt:EBL_c25450"/>
<organism evidence="3 4">
    <name type="scientific">Shimwellia blattae (strain ATCC 29907 / DSM 4481 / JCM 1650 / NBRC 105725 / CDC 9005-74)</name>
    <name type="common">Escherichia blattae</name>
    <dbReference type="NCBI Taxonomy" id="630626"/>
    <lineage>
        <taxon>Bacteria</taxon>
        <taxon>Pseudomonadati</taxon>
        <taxon>Pseudomonadota</taxon>
        <taxon>Gammaproteobacteria</taxon>
        <taxon>Enterobacterales</taxon>
        <taxon>Enterobacteriaceae</taxon>
        <taxon>Shimwellia</taxon>
    </lineage>
</organism>
<dbReference type="HOGENOM" id="CLU_126623_0_0_6"/>
<dbReference type="PATRIC" id="fig|630626.3.peg.2468"/>
<reference evidence="3 4" key="1">
    <citation type="journal article" date="2012" name="J. Bacteriol.">
        <title>Complete genome sequence of the B12-producing Shimwellia blattae strain DSM 4481, isolated from a cockroach.</title>
        <authorList>
            <person name="Brzuszkiewicz E."/>
            <person name="Waschkowitz T."/>
            <person name="Wiezer A."/>
            <person name="Daniel R."/>
        </authorList>
    </citation>
    <scope>NUCLEOTIDE SEQUENCE [LARGE SCALE GENOMIC DNA]</scope>
    <source>
        <strain evidence="4">ATCC 29907 / DSM 4481 / JCM 1650 / NBRC 105725 / CDC 9005-74</strain>
    </source>
</reference>
<dbReference type="InterPro" id="IPR024289">
    <property type="entry name" value="DUF3828"/>
</dbReference>
<dbReference type="NCBIfam" id="NF007824">
    <property type="entry name" value="PRK10533.1"/>
    <property type="match status" value="1"/>
</dbReference>
<gene>
    <name evidence="3" type="primary">ybjP</name>
    <name evidence="3" type="ordered locus">EBL_c25450</name>
</gene>
<accession>I2BAS7</accession>
<feature type="chain" id="PRO_5003656044" evidence="1">
    <location>
        <begin position="25"/>
        <end position="186"/>
    </location>
</feature>